<dbReference type="SMART" id="SM00180">
    <property type="entry name" value="EGF_Lam"/>
    <property type="match status" value="2"/>
</dbReference>
<reference evidence="11 12" key="1">
    <citation type="submission" date="2019-07" db="EMBL/GenBank/DDBJ databases">
        <title>Draft genome assembly of a fouling barnacle, Amphibalanus amphitrite (Darwin, 1854): The first reference genome for Thecostraca.</title>
        <authorList>
            <person name="Kim W."/>
        </authorList>
    </citation>
    <scope>NUCLEOTIDE SEQUENCE [LARGE SCALE GENOMIC DNA]</scope>
    <source>
        <strain evidence="11">SNU_AA5</strain>
        <tissue evidence="11">Soma without cirri and trophi</tissue>
    </source>
</reference>
<evidence type="ECO:0000256" key="6">
    <source>
        <dbReference type="ARBA" id="ARBA00023180"/>
    </source>
</evidence>
<feature type="disulfide bond" evidence="8">
    <location>
        <begin position="53"/>
        <end position="70"/>
    </location>
</feature>
<evidence type="ECO:0000256" key="7">
    <source>
        <dbReference type="ARBA" id="ARBA00023292"/>
    </source>
</evidence>
<dbReference type="InterPro" id="IPR008993">
    <property type="entry name" value="TIMP-like_OB-fold"/>
</dbReference>
<dbReference type="SUPFAM" id="SSF50242">
    <property type="entry name" value="TIMP-like"/>
    <property type="match status" value="1"/>
</dbReference>
<dbReference type="InterPro" id="IPR002049">
    <property type="entry name" value="LE_dom"/>
</dbReference>
<accession>A0A6A4WLS8</accession>
<dbReference type="OrthoDB" id="6019304at2759"/>
<organism evidence="11 12">
    <name type="scientific">Amphibalanus amphitrite</name>
    <name type="common">Striped barnacle</name>
    <name type="synonym">Balanus amphitrite</name>
    <dbReference type="NCBI Taxonomy" id="1232801"/>
    <lineage>
        <taxon>Eukaryota</taxon>
        <taxon>Metazoa</taxon>
        <taxon>Ecdysozoa</taxon>
        <taxon>Arthropoda</taxon>
        <taxon>Crustacea</taxon>
        <taxon>Multicrustacea</taxon>
        <taxon>Cirripedia</taxon>
        <taxon>Thoracica</taxon>
        <taxon>Thoracicalcarea</taxon>
        <taxon>Balanomorpha</taxon>
        <taxon>Balanoidea</taxon>
        <taxon>Balanidae</taxon>
        <taxon>Amphibalaninae</taxon>
        <taxon>Amphibalanus</taxon>
    </lineage>
</organism>
<keyword evidence="7 8" id="KW-0424">Laminin EGF-like domain</keyword>
<dbReference type="InterPro" id="IPR050440">
    <property type="entry name" value="Laminin/Netrin_ECM"/>
</dbReference>
<name>A0A6A4WLS8_AMPAM</name>
<feature type="domain" description="Laminin EGF-like" evidence="9">
    <location>
        <begin position="51"/>
        <end position="100"/>
    </location>
</feature>
<proteinExistence type="predicted"/>
<evidence type="ECO:0000256" key="1">
    <source>
        <dbReference type="ARBA" id="ARBA00004613"/>
    </source>
</evidence>
<evidence type="ECO:0000313" key="11">
    <source>
        <dbReference type="EMBL" id="KAF0304744.1"/>
    </source>
</evidence>
<dbReference type="InterPro" id="IPR001134">
    <property type="entry name" value="Netrin_domain"/>
</dbReference>
<keyword evidence="4" id="KW-0677">Repeat</keyword>
<gene>
    <name evidence="11" type="primary">NTN1</name>
    <name evidence="11" type="ORF">FJT64_023521</name>
</gene>
<evidence type="ECO:0000256" key="4">
    <source>
        <dbReference type="ARBA" id="ARBA00022737"/>
    </source>
</evidence>
<evidence type="ECO:0000256" key="2">
    <source>
        <dbReference type="ARBA" id="ARBA00022525"/>
    </source>
</evidence>
<evidence type="ECO:0000259" key="9">
    <source>
        <dbReference type="PROSITE" id="PS50027"/>
    </source>
</evidence>
<dbReference type="CDD" id="cd00055">
    <property type="entry name" value="EGF_Lam"/>
    <property type="match status" value="2"/>
</dbReference>
<dbReference type="InterPro" id="IPR056863">
    <property type="entry name" value="LMN_ATRN_NET-like_EGF"/>
</dbReference>
<feature type="disulfide bond" evidence="8">
    <location>
        <begin position="51"/>
        <end position="63"/>
    </location>
</feature>
<keyword evidence="3" id="KW-0732">Signal</keyword>
<dbReference type="InterPro" id="IPR018933">
    <property type="entry name" value="Netrin_module_non-TIMP"/>
</dbReference>
<sequence>MELYKLSGRESGGVCLNCRHNTAGRHCHYCREGFFRDRSRPIQHRKACKPCACHPIGAQGKTCNQTTGQCTCKDGVTGLTCNRCDKGYQQSRSPIAPCINKCGRCRITSRKVNAKKMCKRDYALLAQVVDQQVLNSYVKYVINIQTVYRRSPQWKLRRGTSYLLVRRKDISCNCPKIKINSKYLILGADPQRRSGLIVNKKSIVLEWKNNWSRRMRRLRKRARKVCRRRD</sequence>
<evidence type="ECO:0000256" key="8">
    <source>
        <dbReference type="PROSITE-ProRule" id="PRU00460"/>
    </source>
</evidence>
<dbReference type="GO" id="GO:0009888">
    <property type="term" value="P:tissue development"/>
    <property type="evidence" value="ECO:0007669"/>
    <property type="project" value="TreeGrafter"/>
</dbReference>
<keyword evidence="2" id="KW-0964">Secreted</keyword>
<dbReference type="PANTHER" id="PTHR10574:SF365">
    <property type="entry name" value="NETRIN-A-RELATED"/>
    <property type="match status" value="1"/>
</dbReference>
<protein>
    <submittedName>
        <fullName evidence="11">Netrin-1</fullName>
    </submittedName>
</protein>
<dbReference type="GO" id="GO:0005576">
    <property type="term" value="C:extracellular region"/>
    <property type="evidence" value="ECO:0007669"/>
    <property type="project" value="UniProtKB-SubCell"/>
</dbReference>
<dbReference type="Pfam" id="PF00053">
    <property type="entry name" value="EGF_laminin"/>
    <property type="match status" value="1"/>
</dbReference>
<dbReference type="EMBL" id="VIIS01000818">
    <property type="protein sequence ID" value="KAF0304744.1"/>
    <property type="molecule type" value="Genomic_DNA"/>
</dbReference>
<dbReference type="FunFam" id="2.10.25.10:FF:000048">
    <property type="entry name" value="Netrin 3"/>
    <property type="match status" value="1"/>
</dbReference>
<comment type="subcellular location">
    <subcellularLocation>
        <location evidence="1">Secreted</location>
    </subcellularLocation>
</comment>
<feature type="disulfide bond" evidence="8">
    <location>
        <begin position="72"/>
        <end position="81"/>
    </location>
</feature>
<dbReference type="Pfam" id="PF01759">
    <property type="entry name" value="NTR"/>
    <property type="match status" value="1"/>
</dbReference>
<dbReference type="FunFam" id="2.10.25.10:FF:000188">
    <property type="entry name" value="Laminin subunit gamma 2"/>
    <property type="match status" value="1"/>
</dbReference>
<evidence type="ECO:0000256" key="5">
    <source>
        <dbReference type="ARBA" id="ARBA00023157"/>
    </source>
</evidence>
<dbReference type="PROSITE" id="PS01248">
    <property type="entry name" value="EGF_LAM_1"/>
    <property type="match status" value="1"/>
</dbReference>
<keyword evidence="6" id="KW-0325">Glycoprotein</keyword>
<dbReference type="PROSITE" id="PS50189">
    <property type="entry name" value="NTR"/>
    <property type="match status" value="1"/>
</dbReference>
<dbReference type="Proteomes" id="UP000440578">
    <property type="component" value="Unassembled WGS sequence"/>
</dbReference>
<evidence type="ECO:0000256" key="3">
    <source>
        <dbReference type="ARBA" id="ARBA00022729"/>
    </source>
</evidence>
<keyword evidence="5 8" id="KW-1015">Disulfide bond</keyword>
<feature type="domain" description="NTR" evidence="10">
    <location>
        <begin position="98"/>
        <end position="226"/>
    </location>
</feature>
<dbReference type="GO" id="GO:0008045">
    <property type="term" value="P:motor neuron axon guidance"/>
    <property type="evidence" value="ECO:0007669"/>
    <property type="project" value="TreeGrafter"/>
</dbReference>
<comment type="caution">
    <text evidence="11">The sequence shown here is derived from an EMBL/GenBank/DDBJ whole genome shotgun (WGS) entry which is preliminary data.</text>
</comment>
<dbReference type="Gene3D" id="2.10.25.10">
    <property type="entry name" value="Laminin"/>
    <property type="match status" value="2"/>
</dbReference>
<dbReference type="PROSITE" id="PS50027">
    <property type="entry name" value="EGF_LAM_2"/>
    <property type="match status" value="1"/>
</dbReference>
<dbReference type="PANTHER" id="PTHR10574">
    <property type="entry name" value="NETRIN/LAMININ-RELATED"/>
    <property type="match status" value="1"/>
</dbReference>
<dbReference type="SUPFAM" id="SSF57196">
    <property type="entry name" value="EGF/Laminin"/>
    <property type="match status" value="2"/>
</dbReference>
<dbReference type="GO" id="GO:0009887">
    <property type="term" value="P:animal organ morphogenesis"/>
    <property type="evidence" value="ECO:0007669"/>
    <property type="project" value="TreeGrafter"/>
</dbReference>
<evidence type="ECO:0000313" key="12">
    <source>
        <dbReference type="Proteomes" id="UP000440578"/>
    </source>
</evidence>
<dbReference type="Pfam" id="PF24973">
    <property type="entry name" value="EGF_LMN_ATRN"/>
    <property type="match status" value="1"/>
</dbReference>
<dbReference type="AlphaFoldDB" id="A0A6A4WLS8"/>
<dbReference type="GO" id="GO:0016358">
    <property type="term" value="P:dendrite development"/>
    <property type="evidence" value="ECO:0007669"/>
    <property type="project" value="TreeGrafter"/>
</dbReference>
<keyword evidence="12" id="KW-1185">Reference proteome</keyword>
<evidence type="ECO:0000259" key="10">
    <source>
        <dbReference type="PROSITE" id="PS50189"/>
    </source>
</evidence>
<dbReference type="GO" id="GO:0005604">
    <property type="term" value="C:basement membrane"/>
    <property type="evidence" value="ECO:0007669"/>
    <property type="project" value="TreeGrafter"/>
</dbReference>
<feature type="disulfide bond" evidence="8">
    <location>
        <begin position="84"/>
        <end position="98"/>
    </location>
</feature>
<dbReference type="SMART" id="SM00643">
    <property type="entry name" value="C345C"/>
    <property type="match status" value="1"/>
</dbReference>
<dbReference type="Gene3D" id="2.40.50.120">
    <property type="match status" value="1"/>
</dbReference>